<protein>
    <submittedName>
        <fullName evidence="4">GNAT family N-acetyltransferase</fullName>
        <ecNumber evidence="4">2.3.1.-</ecNumber>
    </submittedName>
</protein>
<proteinExistence type="predicted"/>
<dbReference type="InterPro" id="IPR050832">
    <property type="entry name" value="Bact_Acetyltransf"/>
</dbReference>
<dbReference type="PROSITE" id="PS51186">
    <property type="entry name" value="GNAT"/>
    <property type="match status" value="1"/>
</dbReference>
<keyword evidence="1 4" id="KW-0808">Transferase</keyword>
<name>A0ABV3SLB6_9HYPH</name>
<feature type="domain" description="N-acetyltransferase" evidence="3">
    <location>
        <begin position="1"/>
        <end position="164"/>
    </location>
</feature>
<dbReference type="EMBL" id="JBDPGJ010000004">
    <property type="protein sequence ID" value="MEX0407580.1"/>
    <property type="molecule type" value="Genomic_DNA"/>
</dbReference>
<evidence type="ECO:0000256" key="1">
    <source>
        <dbReference type="ARBA" id="ARBA00022679"/>
    </source>
</evidence>
<reference evidence="4 5" key="1">
    <citation type="submission" date="2024-05" db="EMBL/GenBank/DDBJ databases">
        <authorList>
            <person name="Jiang F."/>
        </authorList>
    </citation>
    <scope>NUCLEOTIDE SEQUENCE [LARGE SCALE GENOMIC DNA]</scope>
    <source>
        <strain evidence="4 5">LZ166</strain>
    </source>
</reference>
<dbReference type="SUPFAM" id="SSF55729">
    <property type="entry name" value="Acyl-CoA N-acyltransferases (Nat)"/>
    <property type="match status" value="1"/>
</dbReference>
<evidence type="ECO:0000313" key="5">
    <source>
        <dbReference type="Proteomes" id="UP001556692"/>
    </source>
</evidence>
<organism evidence="4 5">
    <name type="scientific">Aquibium pacificus</name>
    <dbReference type="NCBI Taxonomy" id="3153579"/>
    <lineage>
        <taxon>Bacteria</taxon>
        <taxon>Pseudomonadati</taxon>
        <taxon>Pseudomonadota</taxon>
        <taxon>Alphaproteobacteria</taxon>
        <taxon>Hyphomicrobiales</taxon>
        <taxon>Phyllobacteriaceae</taxon>
        <taxon>Aquibium</taxon>
    </lineage>
</organism>
<dbReference type="GO" id="GO:0016746">
    <property type="term" value="F:acyltransferase activity"/>
    <property type="evidence" value="ECO:0007669"/>
    <property type="project" value="UniProtKB-KW"/>
</dbReference>
<evidence type="ECO:0000259" key="3">
    <source>
        <dbReference type="PROSITE" id="PS51186"/>
    </source>
</evidence>
<evidence type="ECO:0000313" key="4">
    <source>
        <dbReference type="EMBL" id="MEX0407580.1"/>
    </source>
</evidence>
<keyword evidence="2 4" id="KW-0012">Acyltransferase</keyword>
<dbReference type="RefSeq" id="WP_367955456.1">
    <property type="nucleotide sequence ID" value="NZ_JBDPGJ010000004.1"/>
</dbReference>
<dbReference type="Proteomes" id="UP001556692">
    <property type="component" value="Unassembled WGS sequence"/>
</dbReference>
<sequence>MLIRLLTGDDWETLKKIRIEAMEAAPGAFAEVPADWENMNERQVRARMSKIDFFVAFDDAGEAVGFMGLVRQPTSKMAHRATLIMVYLRESARGSGVSKALHEAVMKHARAIGVRQIELAVSVENPVAQEFYKRRGYTQIGQIPGGFLHEGREVDEILMAIRTQVEPSEG</sequence>
<dbReference type="InterPro" id="IPR016181">
    <property type="entry name" value="Acyl_CoA_acyltransferase"/>
</dbReference>
<dbReference type="Pfam" id="PF00583">
    <property type="entry name" value="Acetyltransf_1"/>
    <property type="match status" value="1"/>
</dbReference>
<dbReference type="PANTHER" id="PTHR43877">
    <property type="entry name" value="AMINOALKYLPHOSPHONATE N-ACETYLTRANSFERASE-RELATED-RELATED"/>
    <property type="match status" value="1"/>
</dbReference>
<gene>
    <name evidence="4" type="ORF">ABGN05_18130</name>
</gene>
<evidence type="ECO:0000256" key="2">
    <source>
        <dbReference type="ARBA" id="ARBA00023315"/>
    </source>
</evidence>
<comment type="caution">
    <text evidence="4">The sequence shown here is derived from an EMBL/GenBank/DDBJ whole genome shotgun (WGS) entry which is preliminary data.</text>
</comment>
<dbReference type="Gene3D" id="3.40.630.30">
    <property type="match status" value="1"/>
</dbReference>
<dbReference type="InterPro" id="IPR000182">
    <property type="entry name" value="GNAT_dom"/>
</dbReference>
<accession>A0ABV3SLB6</accession>
<keyword evidence="5" id="KW-1185">Reference proteome</keyword>
<dbReference type="CDD" id="cd04301">
    <property type="entry name" value="NAT_SF"/>
    <property type="match status" value="1"/>
</dbReference>
<dbReference type="EC" id="2.3.1.-" evidence="4"/>